<proteinExistence type="predicted"/>
<gene>
    <name evidence="1" type="ORF">CMC5_062440</name>
</gene>
<dbReference type="EMBL" id="CP012159">
    <property type="protein sequence ID" value="AKT42022.1"/>
    <property type="molecule type" value="Genomic_DNA"/>
</dbReference>
<evidence type="ECO:0000313" key="1">
    <source>
        <dbReference type="EMBL" id="AKT42022.1"/>
    </source>
</evidence>
<dbReference type="OrthoDB" id="4535590at2"/>
<dbReference type="STRING" id="52.CMC5_062440"/>
<name>A0A0K1EN13_CHOCO</name>
<reference evidence="1 2" key="1">
    <citation type="submission" date="2015-07" db="EMBL/GenBank/DDBJ databases">
        <title>Genome analysis of myxobacterium Chondromyces crocatus Cm c5 reveals a high potential for natural compound synthesis and the genetic basis for the loss of fruiting body formation.</title>
        <authorList>
            <person name="Zaburannyi N."/>
            <person name="Bunk B."/>
            <person name="Maier J."/>
            <person name="Overmann J."/>
            <person name="Mueller R."/>
        </authorList>
    </citation>
    <scope>NUCLEOTIDE SEQUENCE [LARGE SCALE GENOMIC DNA]</scope>
    <source>
        <strain evidence="1 2">Cm c5</strain>
    </source>
</reference>
<dbReference type="KEGG" id="ccro:CMC5_062440"/>
<dbReference type="AlphaFoldDB" id="A0A0K1EN13"/>
<dbReference type="Proteomes" id="UP000067626">
    <property type="component" value="Chromosome"/>
</dbReference>
<evidence type="ECO:0000313" key="2">
    <source>
        <dbReference type="Proteomes" id="UP000067626"/>
    </source>
</evidence>
<keyword evidence="2" id="KW-1185">Reference proteome</keyword>
<organism evidence="1 2">
    <name type="scientific">Chondromyces crocatus</name>
    <dbReference type="NCBI Taxonomy" id="52"/>
    <lineage>
        <taxon>Bacteria</taxon>
        <taxon>Pseudomonadati</taxon>
        <taxon>Myxococcota</taxon>
        <taxon>Polyangia</taxon>
        <taxon>Polyangiales</taxon>
        <taxon>Polyangiaceae</taxon>
        <taxon>Chondromyces</taxon>
    </lineage>
</organism>
<accession>A0A0K1EN13</accession>
<protein>
    <submittedName>
        <fullName evidence="1">Uncharacterized protein</fullName>
    </submittedName>
</protein>
<dbReference type="RefSeq" id="WP_156338977.1">
    <property type="nucleotide sequence ID" value="NZ_CP012159.1"/>
</dbReference>
<sequence>MPRPKVPPTALGSALEALYTTFNRHDGTHLEGCPHCVSFQDSAALRRAPVVA</sequence>